<evidence type="ECO:0000313" key="2">
    <source>
        <dbReference type="Proteomes" id="UP000218334"/>
    </source>
</evidence>
<gene>
    <name evidence="1" type="ORF">ARMSODRAFT_85094</name>
</gene>
<sequence length="111" mass="12339">MLPILPTIFSISSAKYWILQLLWSISLTLTMYPLTTSSSEHDPINWELLTLLSVVDSVAILCNNACDCKGSETINTPHEGRELLCLVFKGRRSGAKDMSMLNMLSSVYTPT</sequence>
<evidence type="ECO:0000313" key="1">
    <source>
        <dbReference type="EMBL" id="PBK58810.1"/>
    </source>
</evidence>
<dbReference type="AlphaFoldDB" id="A0A2H3AM56"/>
<reference evidence="2" key="1">
    <citation type="journal article" date="2017" name="Nat. Ecol. Evol.">
        <title>Genome expansion and lineage-specific genetic innovations in the forest pathogenic fungi Armillaria.</title>
        <authorList>
            <person name="Sipos G."/>
            <person name="Prasanna A.N."/>
            <person name="Walter M.C."/>
            <person name="O'Connor E."/>
            <person name="Balint B."/>
            <person name="Krizsan K."/>
            <person name="Kiss B."/>
            <person name="Hess J."/>
            <person name="Varga T."/>
            <person name="Slot J."/>
            <person name="Riley R."/>
            <person name="Boka B."/>
            <person name="Rigling D."/>
            <person name="Barry K."/>
            <person name="Lee J."/>
            <person name="Mihaltcheva S."/>
            <person name="LaButti K."/>
            <person name="Lipzen A."/>
            <person name="Waldron R."/>
            <person name="Moloney N.M."/>
            <person name="Sperisen C."/>
            <person name="Kredics L."/>
            <person name="Vagvoelgyi C."/>
            <person name="Patrignani A."/>
            <person name="Fitzpatrick D."/>
            <person name="Nagy I."/>
            <person name="Doyle S."/>
            <person name="Anderson J.B."/>
            <person name="Grigoriev I.V."/>
            <person name="Gueldener U."/>
            <person name="Muensterkoetter M."/>
            <person name="Nagy L.G."/>
        </authorList>
    </citation>
    <scope>NUCLEOTIDE SEQUENCE [LARGE SCALE GENOMIC DNA]</scope>
    <source>
        <strain evidence="2">28-4</strain>
    </source>
</reference>
<protein>
    <submittedName>
        <fullName evidence="1">Uncharacterized protein</fullName>
    </submittedName>
</protein>
<dbReference type="EMBL" id="KZ293522">
    <property type="protein sequence ID" value="PBK58810.1"/>
    <property type="molecule type" value="Genomic_DNA"/>
</dbReference>
<organism evidence="1 2">
    <name type="scientific">Armillaria solidipes</name>
    <dbReference type="NCBI Taxonomy" id="1076256"/>
    <lineage>
        <taxon>Eukaryota</taxon>
        <taxon>Fungi</taxon>
        <taxon>Dikarya</taxon>
        <taxon>Basidiomycota</taxon>
        <taxon>Agaricomycotina</taxon>
        <taxon>Agaricomycetes</taxon>
        <taxon>Agaricomycetidae</taxon>
        <taxon>Agaricales</taxon>
        <taxon>Marasmiineae</taxon>
        <taxon>Physalacriaceae</taxon>
        <taxon>Armillaria</taxon>
    </lineage>
</organism>
<dbReference type="Proteomes" id="UP000218334">
    <property type="component" value="Unassembled WGS sequence"/>
</dbReference>
<keyword evidence="2" id="KW-1185">Reference proteome</keyword>
<accession>A0A2H3AM56</accession>
<proteinExistence type="predicted"/>
<name>A0A2H3AM56_9AGAR</name>